<keyword evidence="3" id="KW-1185">Reference proteome</keyword>
<organism evidence="1 3">
    <name type="scientific">BD1-7 clade bacterium</name>
    <dbReference type="NCBI Taxonomy" id="2029982"/>
    <lineage>
        <taxon>Bacteria</taxon>
        <taxon>Pseudomonadati</taxon>
        <taxon>Pseudomonadota</taxon>
        <taxon>Gammaproteobacteria</taxon>
        <taxon>Cellvibrionales</taxon>
        <taxon>Spongiibacteraceae</taxon>
        <taxon>BD1-7 clade</taxon>
    </lineage>
</organism>
<dbReference type="Proteomes" id="UP000441399">
    <property type="component" value="Unassembled WGS sequence"/>
</dbReference>
<dbReference type="EMBL" id="CACSIO010000014">
    <property type="protein sequence ID" value="CAA0112843.1"/>
    <property type="molecule type" value="Genomic_DNA"/>
</dbReference>
<evidence type="ECO:0000313" key="1">
    <source>
        <dbReference type="EMBL" id="CAA0112843.1"/>
    </source>
</evidence>
<dbReference type="OrthoDB" id="6188617at2"/>
<protein>
    <submittedName>
        <fullName evidence="1">Uncharacterized protein</fullName>
    </submittedName>
</protein>
<evidence type="ECO:0000313" key="2">
    <source>
        <dbReference type="EMBL" id="CAA0113098.1"/>
    </source>
</evidence>
<dbReference type="AlphaFoldDB" id="A0A5S9Q524"/>
<reference evidence="1 3" key="1">
    <citation type="submission" date="2019-11" db="EMBL/GenBank/DDBJ databases">
        <authorList>
            <person name="Holert J."/>
        </authorList>
    </citation>
    <scope>NUCLEOTIDE SEQUENCE [LARGE SCALE GENOMIC DNA]</scope>
    <source>
        <strain evidence="1">SB11_3</strain>
    </source>
</reference>
<gene>
    <name evidence="1" type="ORF">OPDIPICF_04666</name>
    <name evidence="2" type="ORF">OPDIPICF_04687</name>
</gene>
<accession>A0A5S9Q524</accession>
<evidence type="ECO:0000313" key="3">
    <source>
        <dbReference type="Proteomes" id="UP000441399"/>
    </source>
</evidence>
<proteinExistence type="predicted"/>
<name>A0A5S9Q524_9GAMM</name>
<sequence length="703" mass="77665">MRFSEVLQPENYPGGLVSIPNPVFVSMITDWCKAMGKKTGYRREKRIVRWQEAIDTAYTMLERELQTSDPKKITSHPKWCIMMIAAKTYFPEQIELYHPTAVEAERVGRLIHISEIKRHIRDKMELMRIIKEERHLKADTFNELVESRIKCEVLAASAQMLVAKARASNFYSSDVYLGTDHDRGTESTAKRKGVGVIAKGKAHGSVSASATLELEREKLCRGVHHKGSMGVKANAEGQIHGEGELSLAKLKASAAAGLSAETSVSANVDYNITLSSKVPTEYLKRIFRDQERFNWAEFHAEGEANARVKANADFEASSVLAHKYHHKPVQDNYFSTHTDTDDTKEAFRLMHLTASAEAELGINITGSAGMRFFDTLDATLSGDIFGGARGITEANLLINGRGIRADFNAAFFAGLEAGTNQKLTITHPSRKITIASFEGREAVSAGFGAQARQVFVANTNKMEWQCLGGITMGVGGYASFSSSASPSGILLLGYDFLVMPSILAIAEVMKRKDPRKSSIHTQRIDTLAKFLNNQASRGELNSVYLECHARMLASMGAMDAEADKLLAAKRQLREPGFDGYVSKGLQDVSALRSAYIDEYQEDRETPLVQIFGSEASEGNPTIQPQVPLGDMGRPITQTQHATPSYRKSPAVGPVMQELQKNVTTYLNAKKGDKWGRIAFKETQQAVWNKEIADEYDSSQGTWV</sequence>
<dbReference type="EMBL" id="CACSIO010000015">
    <property type="protein sequence ID" value="CAA0113098.1"/>
    <property type="molecule type" value="Genomic_DNA"/>
</dbReference>